<comment type="subcellular location">
    <subcellularLocation>
        <location evidence="1">Cell membrane</location>
        <topology evidence="1">Multi-pass membrane protein</topology>
    </subcellularLocation>
</comment>
<feature type="transmembrane region" description="Helical" evidence="9">
    <location>
        <begin position="35"/>
        <end position="54"/>
    </location>
</feature>
<name>A0A5S3PFJ4_9SPHN</name>
<feature type="transmembrane region" description="Helical" evidence="9">
    <location>
        <begin position="310"/>
        <end position="326"/>
    </location>
</feature>
<dbReference type="OrthoDB" id="345761at2"/>
<dbReference type="PANTHER" id="PTHR33908">
    <property type="entry name" value="MANNOSYLTRANSFERASE YKCB-RELATED"/>
    <property type="match status" value="1"/>
</dbReference>
<evidence type="ECO:0000256" key="4">
    <source>
        <dbReference type="ARBA" id="ARBA00022679"/>
    </source>
</evidence>
<accession>A0A5S3PFJ4</accession>
<reference evidence="11 12" key="1">
    <citation type="submission" date="2019-05" db="EMBL/GenBank/DDBJ databases">
        <title>Erythrobacter marisflavi sp. nov., isolated from isolated from water of an estuary environment.</title>
        <authorList>
            <person name="Yoon J.-H."/>
        </authorList>
    </citation>
    <scope>NUCLEOTIDE SEQUENCE [LARGE SCALE GENOMIC DNA]</scope>
    <source>
        <strain evidence="11 12">KEM-5</strain>
    </source>
</reference>
<feature type="domain" description="Glycosyltransferase RgtA/B/C/D-like" evidence="10">
    <location>
        <begin position="88"/>
        <end position="217"/>
    </location>
</feature>
<gene>
    <name evidence="11" type="ORF">FEV51_04075</name>
</gene>
<organism evidence="11 12">
    <name type="scientific">Qipengyuania marisflavi</name>
    <dbReference type="NCBI Taxonomy" id="2486356"/>
    <lineage>
        <taxon>Bacteria</taxon>
        <taxon>Pseudomonadati</taxon>
        <taxon>Pseudomonadota</taxon>
        <taxon>Alphaproteobacteria</taxon>
        <taxon>Sphingomonadales</taxon>
        <taxon>Erythrobacteraceae</taxon>
        <taxon>Qipengyuania</taxon>
    </lineage>
</organism>
<dbReference type="GO" id="GO:0009103">
    <property type="term" value="P:lipopolysaccharide biosynthetic process"/>
    <property type="evidence" value="ECO:0007669"/>
    <property type="project" value="UniProtKB-ARBA"/>
</dbReference>
<evidence type="ECO:0000256" key="7">
    <source>
        <dbReference type="ARBA" id="ARBA00023136"/>
    </source>
</evidence>
<dbReference type="GO" id="GO:0016763">
    <property type="term" value="F:pentosyltransferase activity"/>
    <property type="evidence" value="ECO:0007669"/>
    <property type="project" value="TreeGrafter"/>
</dbReference>
<evidence type="ECO:0000256" key="8">
    <source>
        <dbReference type="SAM" id="MobiDB-lite"/>
    </source>
</evidence>
<feature type="transmembrane region" description="Helical" evidence="9">
    <location>
        <begin position="228"/>
        <end position="251"/>
    </location>
</feature>
<evidence type="ECO:0000313" key="11">
    <source>
        <dbReference type="EMBL" id="TMM50360.1"/>
    </source>
</evidence>
<evidence type="ECO:0000259" key="10">
    <source>
        <dbReference type="Pfam" id="PF13231"/>
    </source>
</evidence>
<evidence type="ECO:0000256" key="6">
    <source>
        <dbReference type="ARBA" id="ARBA00022989"/>
    </source>
</evidence>
<dbReference type="PANTHER" id="PTHR33908:SF11">
    <property type="entry name" value="MEMBRANE PROTEIN"/>
    <property type="match status" value="1"/>
</dbReference>
<evidence type="ECO:0000256" key="1">
    <source>
        <dbReference type="ARBA" id="ARBA00004651"/>
    </source>
</evidence>
<dbReference type="InterPro" id="IPR038731">
    <property type="entry name" value="RgtA/B/C-like"/>
</dbReference>
<dbReference type="Pfam" id="PF13231">
    <property type="entry name" value="PMT_2"/>
    <property type="match status" value="1"/>
</dbReference>
<feature type="transmembrane region" description="Helical" evidence="9">
    <location>
        <begin position="136"/>
        <end position="155"/>
    </location>
</feature>
<sequence length="507" mass="54326">MSDSKRKDAGVSGAGMGGMQMSGQQRAAIGPNLRAMALPFAVILFATLATRLIWFGDALASTDEQLYALIGADLAQGHLPYAGLWDRKPIGLFAIIAAGYHLTGASPLGYQLIAVLFTLAGAGFTYLLARQLVDRVTACGAAALYPVMMALYGAHSGQSEAFHVPLMAAMAWLVFAPGDRRFAARAAAAMLIGGLALQVKYTVLPQCLLFGVAALWRQHGMGESPLQLAARALAYAALGLVPQALVALLFWTNGSFDAFWFANFASFFLRDGLGRMSPDLLAGALPLFVLAATGLYAHWRIRPVEDRGTYRLYALWFAAAALTVFLPGTVYLYYFAALVPPTILLALPLLDRRGRAGVLPLIAVGAAVLLLLAPWKDYREAQANRAALAGMTQAIAPLVADPQQCLWVHDGPAALYLAARSCLPTRYIYPDHLNNALEDGALGISQASEVRRILAAAPPVIVTADTPVTPQNRAVSALVEQAIAAHYRPLHTATIHTRTIRAWQRVR</sequence>
<evidence type="ECO:0000256" key="3">
    <source>
        <dbReference type="ARBA" id="ARBA00022676"/>
    </source>
</evidence>
<evidence type="ECO:0000313" key="12">
    <source>
        <dbReference type="Proteomes" id="UP000309668"/>
    </source>
</evidence>
<feature type="transmembrane region" description="Helical" evidence="9">
    <location>
        <begin position="108"/>
        <end position="129"/>
    </location>
</feature>
<keyword evidence="2" id="KW-1003">Cell membrane</keyword>
<feature type="region of interest" description="Disordered" evidence="8">
    <location>
        <begin position="1"/>
        <end position="21"/>
    </location>
</feature>
<dbReference type="AlphaFoldDB" id="A0A5S3PFJ4"/>
<protein>
    <recommendedName>
        <fullName evidence="10">Glycosyltransferase RgtA/B/C/D-like domain-containing protein</fullName>
    </recommendedName>
</protein>
<proteinExistence type="predicted"/>
<feature type="transmembrane region" description="Helical" evidence="9">
    <location>
        <begin position="357"/>
        <end position="375"/>
    </location>
</feature>
<keyword evidence="7 9" id="KW-0472">Membrane</keyword>
<evidence type="ECO:0000256" key="2">
    <source>
        <dbReference type="ARBA" id="ARBA00022475"/>
    </source>
</evidence>
<dbReference type="Proteomes" id="UP000309668">
    <property type="component" value="Unassembled WGS sequence"/>
</dbReference>
<feature type="transmembrane region" description="Helical" evidence="9">
    <location>
        <begin position="190"/>
        <end position="216"/>
    </location>
</feature>
<dbReference type="GO" id="GO:0005886">
    <property type="term" value="C:plasma membrane"/>
    <property type="evidence" value="ECO:0007669"/>
    <property type="project" value="UniProtKB-SubCell"/>
</dbReference>
<comment type="caution">
    <text evidence="11">The sequence shown here is derived from an EMBL/GenBank/DDBJ whole genome shotgun (WGS) entry which is preliminary data.</text>
</comment>
<dbReference type="InterPro" id="IPR050297">
    <property type="entry name" value="LipidA_mod_glycosyltrf_83"/>
</dbReference>
<keyword evidence="5 9" id="KW-0812">Transmembrane</keyword>
<keyword evidence="3" id="KW-0328">Glycosyltransferase</keyword>
<keyword evidence="12" id="KW-1185">Reference proteome</keyword>
<feature type="transmembrane region" description="Helical" evidence="9">
    <location>
        <begin position="280"/>
        <end position="298"/>
    </location>
</feature>
<keyword evidence="6 9" id="KW-1133">Transmembrane helix</keyword>
<keyword evidence="4" id="KW-0808">Transferase</keyword>
<evidence type="ECO:0000256" key="5">
    <source>
        <dbReference type="ARBA" id="ARBA00022692"/>
    </source>
</evidence>
<evidence type="ECO:0000256" key="9">
    <source>
        <dbReference type="SAM" id="Phobius"/>
    </source>
</evidence>
<dbReference type="EMBL" id="VCAO01000001">
    <property type="protein sequence ID" value="TMM50360.1"/>
    <property type="molecule type" value="Genomic_DNA"/>
</dbReference>